<evidence type="ECO:0000313" key="6">
    <source>
        <dbReference type="Proteomes" id="UP000243052"/>
    </source>
</evidence>
<dbReference type="RefSeq" id="XP_017989693.1">
    <property type="nucleotide sequence ID" value="XM_018134035.1"/>
</dbReference>
<proteinExistence type="inferred from homology"/>
<dbReference type="EMBL" id="CP014248">
    <property type="protein sequence ID" value="AMD22697.1"/>
    <property type="molecule type" value="Genomic_DNA"/>
</dbReference>
<dbReference type="InterPro" id="IPR001748">
    <property type="entry name" value="BUD31"/>
</dbReference>
<feature type="signal peptide" evidence="4">
    <location>
        <begin position="1"/>
        <end position="23"/>
    </location>
</feature>
<feature type="chain" id="PRO_5007141063" evidence="4">
    <location>
        <begin position="24"/>
        <end position="186"/>
    </location>
</feature>
<dbReference type="Pfam" id="PF01125">
    <property type="entry name" value="BUD31"/>
    <property type="match status" value="1"/>
</dbReference>
<dbReference type="GO" id="GO:0000398">
    <property type="term" value="P:mRNA splicing, via spliceosome"/>
    <property type="evidence" value="ECO:0007669"/>
    <property type="project" value="TreeGrafter"/>
</dbReference>
<evidence type="ECO:0000256" key="4">
    <source>
        <dbReference type="SAM" id="SignalP"/>
    </source>
</evidence>
<dbReference type="PANTHER" id="PTHR19411:SF0">
    <property type="entry name" value="PROTEIN BUD31 HOMOLOG"/>
    <property type="match status" value="1"/>
</dbReference>
<comment type="subcellular location">
    <subcellularLocation>
        <location evidence="1">Nucleus</location>
    </subcellularLocation>
</comment>
<dbReference type="STRING" id="45286.A0A109V0F8"/>
<keyword evidence="3" id="KW-0539">Nucleus</keyword>
<organism evidence="5 6">
    <name type="scientific">Eremothecium sinecaudum</name>
    <dbReference type="NCBI Taxonomy" id="45286"/>
    <lineage>
        <taxon>Eukaryota</taxon>
        <taxon>Fungi</taxon>
        <taxon>Dikarya</taxon>
        <taxon>Ascomycota</taxon>
        <taxon>Saccharomycotina</taxon>
        <taxon>Saccharomycetes</taxon>
        <taxon>Saccharomycetales</taxon>
        <taxon>Saccharomycetaceae</taxon>
        <taxon>Eremothecium</taxon>
    </lineage>
</organism>
<evidence type="ECO:0000313" key="5">
    <source>
        <dbReference type="EMBL" id="AMD22697.1"/>
    </source>
</evidence>
<sequence>MHENCKAILLLILWSCEKQPTTRTPNYPMQARQVPVPPKNAPPAGYEKIAKTIEHYEQQLKELQSDTAPTALSTRADEQTWKIFRIINELSRYIYSLYYKRRAISKELYNWLLHHRYGDKNLIAKWKKQGYEKLCCIRCIQSTETQYGTTCICRVPRAVLEKNSSNGVVTFKNCVHCGCNGCASTD</sequence>
<comment type="similarity">
    <text evidence="2">Belongs to the BUD31 (G10) family.</text>
</comment>
<keyword evidence="6" id="KW-1185">Reference proteome</keyword>
<dbReference type="AlphaFoldDB" id="A0A109V0F8"/>
<name>A0A109V0F8_9SACH</name>
<keyword evidence="4" id="KW-0732">Signal</keyword>
<dbReference type="Proteomes" id="UP000243052">
    <property type="component" value="Chromosome viii"/>
</dbReference>
<evidence type="ECO:0000256" key="3">
    <source>
        <dbReference type="ARBA" id="ARBA00023242"/>
    </source>
</evidence>
<evidence type="ECO:0000256" key="2">
    <source>
        <dbReference type="ARBA" id="ARBA00005287"/>
    </source>
</evidence>
<reference evidence="5 6" key="1">
    <citation type="submission" date="2016-01" db="EMBL/GenBank/DDBJ databases">
        <title>Genome sequence of the yeast Holleya sinecauda.</title>
        <authorList>
            <person name="Dietrich F.S."/>
        </authorList>
    </citation>
    <scope>NUCLEOTIDE SEQUENCE [LARGE SCALE GENOMIC DNA]</scope>
    <source>
        <strain evidence="5 6">ATCC 58844</strain>
    </source>
</reference>
<evidence type="ECO:0000256" key="1">
    <source>
        <dbReference type="ARBA" id="ARBA00004123"/>
    </source>
</evidence>
<dbReference type="PRINTS" id="PR00322">
    <property type="entry name" value="G10"/>
</dbReference>
<accession>A0A109V0F8</accession>
<dbReference type="GO" id="GO:0005681">
    <property type="term" value="C:spliceosomal complex"/>
    <property type="evidence" value="ECO:0007669"/>
    <property type="project" value="TreeGrafter"/>
</dbReference>
<dbReference type="GeneID" id="28726058"/>
<gene>
    <name evidence="5" type="ORF">AW171_hschr84748</name>
</gene>
<protein>
    <submittedName>
        <fullName evidence="5">HHL073Cp</fullName>
    </submittedName>
</protein>
<dbReference type="PANTHER" id="PTHR19411">
    <property type="entry name" value="PROTEIN BUD31-RELATED"/>
    <property type="match status" value="1"/>
</dbReference>
<dbReference type="OrthoDB" id="277109at2759"/>